<organism evidence="2 3">
    <name type="scientific">Weizmannia acidilactici</name>
    <dbReference type="NCBI Taxonomy" id="2607726"/>
    <lineage>
        <taxon>Bacteria</taxon>
        <taxon>Bacillati</taxon>
        <taxon>Bacillota</taxon>
        <taxon>Bacilli</taxon>
        <taxon>Bacillales</taxon>
        <taxon>Bacillaceae</taxon>
        <taxon>Heyndrickxia</taxon>
    </lineage>
</organism>
<evidence type="ECO:0000313" key="2">
    <source>
        <dbReference type="EMBL" id="GER69335.1"/>
    </source>
</evidence>
<evidence type="ECO:0000313" key="3">
    <source>
        <dbReference type="Proteomes" id="UP000391919"/>
    </source>
</evidence>
<dbReference type="AlphaFoldDB" id="A0A5J4JFH0"/>
<evidence type="ECO:0000256" key="1">
    <source>
        <dbReference type="SAM" id="SignalP"/>
    </source>
</evidence>
<keyword evidence="1" id="KW-0732">Signal</keyword>
<reference evidence="2 3" key="1">
    <citation type="submission" date="2019-09" db="EMBL/GenBank/DDBJ databases">
        <title>Draft genome sequence of Bacillus sp. JC-7.</title>
        <authorList>
            <person name="Tanaka N."/>
            <person name="Shiwa Y."/>
            <person name="Fujita N."/>
            <person name="Tanasupawat S."/>
        </authorList>
    </citation>
    <scope>NUCLEOTIDE SEQUENCE [LARGE SCALE GENOMIC DNA]</scope>
    <source>
        <strain evidence="2 3">JC-7</strain>
    </source>
</reference>
<comment type="caution">
    <text evidence="2">The sequence shown here is derived from an EMBL/GenBank/DDBJ whole genome shotgun (WGS) entry which is preliminary data.</text>
</comment>
<proteinExistence type="predicted"/>
<name>A0A5J4JFH0_9BACI</name>
<feature type="chain" id="PRO_5023901453" description="Lipoprotein" evidence="1">
    <location>
        <begin position="28"/>
        <end position="239"/>
    </location>
</feature>
<protein>
    <recommendedName>
        <fullName evidence="4">Lipoprotein</fullName>
    </recommendedName>
</protein>
<accession>A0A5J4JFH0</accession>
<feature type="signal peptide" evidence="1">
    <location>
        <begin position="1"/>
        <end position="27"/>
    </location>
</feature>
<sequence>MGFKKLLLVLSAAFFCAFLGGCLYPQAEKAGSGILDDAQLAMVQKAVEEYRKDNGGLLPIITKGQNTPVYQKYPIDFNKLKAPKNYLPEPPANAYESGGTFQYIIFDPEKKPTVKIYDVRIPDKIRELQIRIASQGYPPFKKEIARNVYTLDFKKLGYKKAPYVVSPYTHQKLPLVITGKGEIYVDYRRDLAKALKSSKRPFKKGEDIRVLLTEGSPYVPAYSLPYTVNEKNEPVFMAN</sequence>
<dbReference type="PROSITE" id="PS51257">
    <property type="entry name" value="PROKAR_LIPOPROTEIN"/>
    <property type="match status" value="1"/>
</dbReference>
<dbReference type="Proteomes" id="UP000391919">
    <property type="component" value="Unassembled WGS sequence"/>
</dbReference>
<dbReference type="RefSeq" id="WP_151679467.1">
    <property type="nucleotide sequence ID" value="NZ_BKZP01000004.1"/>
</dbReference>
<evidence type="ECO:0008006" key="4">
    <source>
        <dbReference type="Google" id="ProtNLM"/>
    </source>
</evidence>
<keyword evidence="3" id="KW-1185">Reference proteome</keyword>
<gene>
    <name evidence="2" type="ORF">BpJC7_06380</name>
</gene>
<dbReference type="EMBL" id="BKZQ01000005">
    <property type="protein sequence ID" value="GER69335.1"/>
    <property type="molecule type" value="Genomic_DNA"/>
</dbReference>